<evidence type="ECO:0000256" key="3">
    <source>
        <dbReference type="ARBA" id="ARBA00022553"/>
    </source>
</evidence>
<dbReference type="Gene3D" id="1.10.10.60">
    <property type="entry name" value="Homeodomain-like"/>
    <property type="match status" value="1"/>
</dbReference>
<feature type="domain" description="HTH araC/xylS-type" evidence="11">
    <location>
        <begin position="686"/>
        <end position="784"/>
    </location>
</feature>
<dbReference type="SMART" id="SM00342">
    <property type="entry name" value="HTH_ARAC"/>
    <property type="match status" value="1"/>
</dbReference>
<evidence type="ECO:0000256" key="9">
    <source>
        <dbReference type="SAM" id="Coils"/>
    </source>
</evidence>
<evidence type="ECO:0000259" key="11">
    <source>
        <dbReference type="PROSITE" id="PS01124"/>
    </source>
</evidence>
<dbReference type="SUPFAM" id="SSF46689">
    <property type="entry name" value="Homeodomain-like"/>
    <property type="match status" value="1"/>
</dbReference>
<dbReference type="InterPro" id="IPR003661">
    <property type="entry name" value="HisK_dim/P_dom"/>
</dbReference>
<feature type="transmembrane region" description="Helical" evidence="10">
    <location>
        <begin position="83"/>
        <end position="100"/>
    </location>
</feature>
<evidence type="ECO:0000256" key="4">
    <source>
        <dbReference type="ARBA" id="ARBA00022679"/>
    </source>
</evidence>
<dbReference type="InterPro" id="IPR001789">
    <property type="entry name" value="Sig_transdc_resp-reg_receiver"/>
</dbReference>
<dbReference type="SMART" id="SM00448">
    <property type="entry name" value="REC"/>
    <property type="match status" value="1"/>
</dbReference>
<keyword evidence="7" id="KW-0804">Transcription</keyword>
<dbReference type="PROSITE" id="PS01124">
    <property type="entry name" value="HTH_ARAC_FAMILY_2"/>
    <property type="match status" value="1"/>
</dbReference>
<dbReference type="RefSeq" id="WP_169075745.1">
    <property type="nucleotide sequence ID" value="NZ_JABBXH010000004.1"/>
</dbReference>
<dbReference type="Pfam" id="PF00072">
    <property type="entry name" value="Response_reg"/>
    <property type="match status" value="1"/>
</dbReference>
<dbReference type="SMART" id="SM00388">
    <property type="entry name" value="HisKA"/>
    <property type="match status" value="1"/>
</dbReference>
<dbReference type="GO" id="GO:0000155">
    <property type="term" value="F:phosphorelay sensor kinase activity"/>
    <property type="evidence" value="ECO:0007669"/>
    <property type="project" value="InterPro"/>
</dbReference>
<dbReference type="EMBL" id="JABBXH010000004">
    <property type="protein sequence ID" value="NMP32410.1"/>
    <property type="molecule type" value="Genomic_DNA"/>
</dbReference>
<evidence type="ECO:0000313" key="15">
    <source>
        <dbReference type="Proteomes" id="UP000568664"/>
    </source>
</evidence>
<evidence type="ECO:0000313" key="14">
    <source>
        <dbReference type="EMBL" id="NMP32410.1"/>
    </source>
</evidence>
<keyword evidence="3 8" id="KW-0597">Phosphoprotein</keyword>
<evidence type="ECO:0000256" key="2">
    <source>
        <dbReference type="ARBA" id="ARBA00012438"/>
    </source>
</evidence>
<dbReference type="InterPro" id="IPR036097">
    <property type="entry name" value="HisK_dim/P_sf"/>
</dbReference>
<feature type="domain" description="Histidine kinase" evidence="12">
    <location>
        <begin position="270"/>
        <end position="484"/>
    </location>
</feature>
<dbReference type="SUPFAM" id="SSF52172">
    <property type="entry name" value="CheY-like"/>
    <property type="match status" value="1"/>
</dbReference>
<comment type="caution">
    <text evidence="14">The sequence shown here is derived from an EMBL/GenBank/DDBJ whole genome shotgun (WGS) entry which is preliminary data.</text>
</comment>
<evidence type="ECO:0000256" key="7">
    <source>
        <dbReference type="ARBA" id="ARBA00023163"/>
    </source>
</evidence>
<dbReference type="GO" id="GO:0043565">
    <property type="term" value="F:sequence-specific DNA binding"/>
    <property type="evidence" value="ECO:0007669"/>
    <property type="project" value="InterPro"/>
</dbReference>
<dbReference type="SMART" id="SM00091">
    <property type="entry name" value="PAS"/>
    <property type="match status" value="1"/>
</dbReference>
<dbReference type="InterPro" id="IPR036890">
    <property type="entry name" value="HATPase_C_sf"/>
</dbReference>
<dbReference type="Pfam" id="PF12833">
    <property type="entry name" value="HTH_18"/>
    <property type="match status" value="1"/>
</dbReference>
<keyword evidence="15" id="KW-1185">Reference proteome</keyword>
<accession>A0A7Y0LFT4</accession>
<dbReference type="Proteomes" id="UP000568664">
    <property type="component" value="Unassembled WGS sequence"/>
</dbReference>
<dbReference type="EC" id="2.7.13.3" evidence="2"/>
<dbReference type="NCBIfam" id="TIGR00229">
    <property type="entry name" value="sensory_box"/>
    <property type="match status" value="1"/>
</dbReference>
<proteinExistence type="predicted"/>
<name>A0A7Y0LFT4_9GAMM</name>
<dbReference type="SUPFAM" id="SSF55785">
    <property type="entry name" value="PYP-like sensor domain (PAS domain)"/>
    <property type="match status" value="1"/>
</dbReference>
<keyword evidence="10" id="KW-1133">Transmembrane helix</keyword>
<evidence type="ECO:0000256" key="1">
    <source>
        <dbReference type="ARBA" id="ARBA00000085"/>
    </source>
</evidence>
<dbReference type="InterPro" id="IPR009057">
    <property type="entry name" value="Homeodomain-like_sf"/>
</dbReference>
<organism evidence="14 15">
    <name type="scientific">Thalassotalea algicola</name>
    <dbReference type="NCBI Taxonomy" id="2716224"/>
    <lineage>
        <taxon>Bacteria</taxon>
        <taxon>Pseudomonadati</taxon>
        <taxon>Pseudomonadota</taxon>
        <taxon>Gammaproteobacteria</taxon>
        <taxon>Alteromonadales</taxon>
        <taxon>Colwelliaceae</taxon>
        <taxon>Thalassotalea</taxon>
    </lineage>
</organism>
<evidence type="ECO:0000259" key="12">
    <source>
        <dbReference type="PROSITE" id="PS50109"/>
    </source>
</evidence>
<dbReference type="PANTHER" id="PTHR43547:SF2">
    <property type="entry name" value="HYBRID SIGNAL TRANSDUCTION HISTIDINE KINASE C"/>
    <property type="match status" value="1"/>
</dbReference>
<dbReference type="InterPro" id="IPR035965">
    <property type="entry name" value="PAS-like_dom_sf"/>
</dbReference>
<keyword evidence="10" id="KW-0472">Membrane</keyword>
<dbReference type="InterPro" id="IPR004358">
    <property type="entry name" value="Sig_transdc_His_kin-like_C"/>
</dbReference>
<evidence type="ECO:0000259" key="13">
    <source>
        <dbReference type="PROSITE" id="PS50110"/>
    </source>
</evidence>
<dbReference type="Pfam" id="PF00512">
    <property type="entry name" value="HisKA"/>
    <property type="match status" value="1"/>
</dbReference>
<dbReference type="Pfam" id="PF13426">
    <property type="entry name" value="PAS_9"/>
    <property type="match status" value="1"/>
</dbReference>
<dbReference type="InterPro" id="IPR018060">
    <property type="entry name" value="HTH_AraC"/>
</dbReference>
<dbReference type="SUPFAM" id="SSF47384">
    <property type="entry name" value="Homodimeric domain of signal transducing histidine kinase"/>
    <property type="match status" value="1"/>
</dbReference>
<dbReference type="Pfam" id="PF02518">
    <property type="entry name" value="HATPase_c"/>
    <property type="match status" value="1"/>
</dbReference>
<dbReference type="Gene3D" id="1.10.287.130">
    <property type="match status" value="1"/>
</dbReference>
<dbReference type="InterPro" id="IPR000014">
    <property type="entry name" value="PAS"/>
</dbReference>
<keyword evidence="4" id="KW-0808">Transferase</keyword>
<evidence type="ECO:0000256" key="6">
    <source>
        <dbReference type="ARBA" id="ARBA00023015"/>
    </source>
</evidence>
<keyword evidence="5" id="KW-0418">Kinase</keyword>
<dbReference type="GO" id="GO:0003700">
    <property type="term" value="F:DNA-binding transcription factor activity"/>
    <property type="evidence" value="ECO:0007669"/>
    <property type="project" value="InterPro"/>
</dbReference>
<feature type="coiled-coil region" evidence="9">
    <location>
        <begin position="602"/>
        <end position="646"/>
    </location>
</feature>
<dbReference type="PROSITE" id="PS50109">
    <property type="entry name" value="HIS_KIN"/>
    <property type="match status" value="1"/>
</dbReference>
<evidence type="ECO:0000256" key="5">
    <source>
        <dbReference type="ARBA" id="ARBA00022777"/>
    </source>
</evidence>
<dbReference type="SMART" id="SM00387">
    <property type="entry name" value="HATPase_c"/>
    <property type="match status" value="1"/>
</dbReference>
<feature type="transmembrane region" description="Helical" evidence="10">
    <location>
        <begin position="19"/>
        <end position="38"/>
    </location>
</feature>
<feature type="domain" description="Response regulatory" evidence="13">
    <location>
        <begin position="522"/>
        <end position="637"/>
    </location>
</feature>
<dbReference type="InterPro" id="IPR005467">
    <property type="entry name" value="His_kinase_dom"/>
</dbReference>
<dbReference type="Gene3D" id="3.30.565.10">
    <property type="entry name" value="Histidine kinase-like ATPase, C-terminal domain"/>
    <property type="match status" value="1"/>
</dbReference>
<dbReference type="PANTHER" id="PTHR43547">
    <property type="entry name" value="TWO-COMPONENT HISTIDINE KINASE"/>
    <property type="match status" value="1"/>
</dbReference>
<dbReference type="Gene3D" id="3.40.50.2300">
    <property type="match status" value="1"/>
</dbReference>
<dbReference type="CDD" id="cd00082">
    <property type="entry name" value="HisKA"/>
    <property type="match status" value="1"/>
</dbReference>
<feature type="transmembrane region" description="Helical" evidence="10">
    <location>
        <begin position="50"/>
        <end position="71"/>
    </location>
</feature>
<sequence>MAHYNQETLATYVLSSLELLPFVFIVLAFNMALAFRPVDSQLTKLQNVEIYVFVLVVSLFLVHLIGINYSLGYIVGGGYQPTTIIIWSLASIVFTLFITTNKSKRHTYLKTINSQQAENIHTLNKQNVALHTSILHSEEKAIVSSSNNAILTTSPQGMILSANPAAVHLFQRLEHEIVGNNIELLFSSKEKMHHFFKFDSNLYNLQRQDKGLVLECDALRSDGINFPVQVELQWTERNEKPLVVITFINLTARKLAEKQALDLKDKFIANISHEFRTPLTIINGILERYLTTTIDKAQLQELTTAKRNGLRLVRMVEQLLELSRLSHNPSLTLSTYRLKTLMHMPLDSFKKLAAQHDLTFEAEIPNDYWLECDPQAFEKIVFNLLANAVKYTPAGGNIEVKAFLENDQLHLAVIDTGIGISQANKEKIFERFQRADDIKNNAIFGVGIGLSLVNELVKAHHWRISLVSEYKKGSKFTLSMPIAKPLAEEFTPPSMMSDDEVSSLLTDSVTITNEDVNHSQKIVLVIEDNKDMQSHIKQIIEQQHHCVLALSGELGLSLAQEYIPDLIVCDIMLTGIDGFDVLQQLKQNELTSHIPVIMLTARSDLESRIKGLNLQADEYLSKPFNQKELLVRIENLIANRDLLQENYYQKFKLDSKKELKDKNVSQGLAKIASPDQGITVNDKFLEKLSNIVTKLYVEPELDIKILSKELAVSERQLQRKLKVLLGTTPNNYIKEFRLKKAEELLKSGNQIGLIALDVGFSSQTYFGRCFKEKYKCTPKQYQAKYLT</sequence>
<keyword evidence="9" id="KW-0175">Coiled coil</keyword>
<dbReference type="FunFam" id="3.30.565.10:FF:000006">
    <property type="entry name" value="Sensor histidine kinase WalK"/>
    <property type="match status" value="1"/>
</dbReference>
<feature type="modified residue" description="4-aspartylphosphate" evidence="8">
    <location>
        <position position="570"/>
    </location>
</feature>
<keyword evidence="10" id="KW-0812">Transmembrane</keyword>
<dbReference type="PROSITE" id="PS50110">
    <property type="entry name" value="RESPONSE_REGULATORY"/>
    <property type="match status" value="1"/>
</dbReference>
<dbReference type="SUPFAM" id="SSF55874">
    <property type="entry name" value="ATPase domain of HSP90 chaperone/DNA topoisomerase II/histidine kinase"/>
    <property type="match status" value="1"/>
</dbReference>
<dbReference type="InterPro" id="IPR011006">
    <property type="entry name" value="CheY-like_superfamily"/>
</dbReference>
<dbReference type="GO" id="GO:0005886">
    <property type="term" value="C:plasma membrane"/>
    <property type="evidence" value="ECO:0007669"/>
    <property type="project" value="UniProtKB-ARBA"/>
</dbReference>
<dbReference type="Gene3D" id="3.30.450.20">
    <property type="entry name" value="PAS domain"/>
    <property type="match status" value="1"/>
</dbReference>
<dbReference type="PRINTS" id="PR00344">
    <property type="entry name" value="BCTRLSENSOR"/>
</dbReference>
<comment type="catalytic activity">
    <reaction evidence="1">
        <text>ATP + protein L-histidine = ADP + protein N-phospho-L-histidine.</text>
        <dbReference type="EC" id="2.7.13.3"/>
    </reaction>
</comment>
<evidence type="ECO:0000256" key="8">
    <source>
        <dbReference type="PROSITE-ProRule" id="PRU00169"/>
    </source>
</evidence>
<keyword evidence="6" id="KW-0805">Transcription regulation</keyword>
<dbReference type="AlphaFoldDB" id="A0A7Y0LFT4"/>
<gene>
    <name evidence="14" type="ORF">HII17_12635</name>
</gene>
<dbReference type="InterPro" id="IPR003594">
    <property type="entry name" value="HATPase_dom"/>
</dbReference>
<protein>
    <recommendedName>
        <fullName evidence="2">histidine kinase</fullName>
        <ecNumber evidence="2">2.7.13.3</ecNumber>
    </recommendedName>
</protein>
<evidence type="ECO:0000256" key="10">
    <source>
        <dbReference type="SAM" id="Phobius"/>
    </source>
</evidence>
<reference evidence="14 15" key="1">
    <citation type="submission" date="2020-04" db="EMBL/GenBank/DDBJ databases">
        <title>Thalassotalea sp. M1531, isolated from the surface of marine red alga.</title>
        <authorList>
            <person name="Pang L."/>
            <person name="Lu D.-C."/>
        </authorList>
    </citation>
    <scope>NUCLEOTIDE SEQUENCE [LARGE SCALE GENOMIC DNA]</scope>
    <source>
        <strain evidence="14 15">M1531</strain>
    </source>
</reference>